<dbReference type="AlphaFoldDB" id="A0A220S3W8"/>
<evidence type="ECO:0000313" key="2">
    <source>
        <dbReference type="Proteomes" id="UP000198238"/>
    </source>
</evidence>
<gene>
    <name evidence="1" type="ORF">BG910_10375</name>
</gene>
<protein>
    <recommendedName>
        <fullName evidence="3">DUF1853 domain-containing protein</fullName>
    </recommendedName>
</protein>
<dbReference type="EMBL" id="CP022278">
    <property type="protein sequence ID" value="ASK28082.1"/>
    <property type="molecule type" value="Genomic_DNA"/>
</dbReference>
<evidence type="ECO:0008006" key="3">
    <source>
        <dbReference type="Google" id="ProtNLM"/>
    </source>
</evidence>
<dbReference type="KEGG" id="nei:BG910_10375"/>
<sequence length="286" mass="32077">MNYALDALWWKLTDRPVRDLAALLTAPPLWASGCELGVRQLLGERGFRYLLDLDADPQPLADYLAEHAPFAHRLGLYAEHLLAFWFNHAPHAELYAHNLPVVSDGLTLGAADFVASLNGKLYHIELACKYYGSANGRLDDMCGLNRSDRMADKGAKLPQQLMLLKLSDGLKTLKNNGLQFDDLQPASIVRGIGFFPPNTAPEPPLNPHGWHGLYLTDWREYPFDNPNARFYKIGRMDYLAPARVSETETLTTDAVTQISDGLIAVLEHRPDGFWHEVLRIMKTEAV</sequence>
<dbReference type="RefSeq" id="WP_089036774.1">
    <property type="nucleotide sequence ID" value="NZ_CP022278.1"/>
</dbReference>
<keyword evidence="2" id="KW-1185">Reference proteome</keyword>
<dbReference type="InterPro" id="IPR015003">
    <property type="entry name" value="DUF1853"/>
</dbReference>
<name>A0A220S3W8_9NEIS</name>
<proteinExistence type="predicted"/>
<evidence type="ECO:0000313" key="1">
    <source>
        <dbReference type="EMBL" id="ASK28082.1"/>
    </source>
</evidence>
<dbReference type="Proteomes" id="UP000198238">
    <property type="component" value="Chromosome"/>
</dbReference>
<reference evidence="1 2" key="1">
    <citation type="submission" date="2017-06" db="EMBL/GenBank/DDBJ databases">
        <title>Neisseria chenwenguii sp. nov., isolated from the intestinal contents of Tibetan Plateau Pika in Yushu, Qinghai Province, China.</title>
        <authorList>
            <person name="Zhang G."/>
        </authorList>
    </citation>
    <scope>NUCLEOTIDE SEQUENCE [LARGE SCALE GENOMIC DNA]</scope>
    <source>
        <strain evidence="1 2">10023</strain>
    </source>
</reference>
<dbReference type="Pfam" id="PF08907">
    <property type="entry name" value="DUF1853"/>
    <property type="match status" value="1"/>
</dbReference>
<accession>A0A220S3W8</accession>
<organism evidence="1 2">
    <name type="scientific">Neisseria chenwenguii</name>
    <dbReference type="NCBI Taxonomy" id="1853278"/>
    <lineage>
        <taxon>Bacteria</taxon>
        <taxon>Pseudomonadati</taxon>
        <taxon>Pseudomonadota</taxon>
        <taxon>Betaproteobacteria</taxon>
        <taxon>Neisseriales</taxon>
        <taxon>Neisseriaceae</taxon>
        <taxon>Neisseria</taxon>
    </lineage>
</organism>